<dbReference type="CDD" id="cd07061">
    <property type="entry name" value="HP_HAP_like"/>
    <property type="match status" value="1"/>
</dbReference>
<dbReference type="InterPro" id="IPR029033">
    <property type="entry name" value="His_PPase_superfam"/>
</dbReference>
<evidence type="ECO:0008006" key="6">
    <source>
        <dbReference type="Google" id="ProtNLM"/>
    </source>
</evidence>
<comment type="similarity">
    <text evidence="2">Belongs to the histidine acid phosphatase family.</text>
</comment>
<dbReference type="PROSITE" id="PS00616">
    <property type="entry name" value="HIS_ACID_PHOSPHAT_1"/>
    <property type="match status" value="1"/>
</dbReference>
<dbReference type="Proteomes" id="UP000053660">
    <property type="component" value="Unassembled WGS sequence"/>
</dbReference>
<sequence length="387" mass="44562">MNSLAVFFALIFSVVAEVIHVQVLFRHGDRAPSNVYPSDRYGEEVWPRGFSQLTEQGYRRAQDLGRYLRARYKTRYNLLGPAYRAKEVYVRSSDKDRCIETAMGVTSTMFPSEVVPIHTYSSHKHDLLLKPSSVRCDRADALVFADKQKLYQERNHEYRELFAYISHHTGAQVSMSNIKQIYNTVHRESDNGLPQPSWVYTSTSRNTTVLEEMAELKRQERMETFNSYEKSKLSTGFLLGRLLQEMQDKITGISSKKLMLYATSDNGLPQPLWVYASTSRNTTVLEEMAELKRQERMETFNSYEKSKLSTGFLLGRLLQEVQEKIAGISSRKLMLYATHDATITSLLYNLGVSNHLLPPYTSSVLMELHKIKARHFVKVIKDICILL</sequence>
<dbReference type="PANTHER" id="PTHR11567">
    <property type="entry name" value="ACID PHOSPHATASE-RELATED"/>
    <property type="match status" value="1"/>
</dbReference>
<protein>
    <recommendedName>
        <fullName evidence="6">Histidine acid phosphatase</fullName>
    </recommendedName>
</protein>
<dbReference type="AlphaFoldDB" id="A0A0B1SFS0"/>
<evidence type="ECO:0000313" key="4">
    <source>
        <dbReference type="EMBL" id="KHJ84128.1"/>
    </source>
</evidence>
<gene>
    <name evidence="4" type="ORF">OESDEN_16162</name>
</gene>
<evidence type="ECO:0000256" key="3">
    <source>
        <dbReference type="SAM" id="SignalP"/>
    </source>
</evidence>
<keyword evidence="5" id="KW-1185">Reference proteome</keyword>
<keyword evidence="3" id="KW-0732">Signal</keyword>
<comment type="catalytic activity">
    <reaction evidence="1">
        <text>a phosphate monoester + H2O = an alcohol + phosphate</text>
        <dbReference type="Rhea" id="RHEA:15017"/>
        <dbReference type="ChEBI" id="CHEBI:15377"/>
        <dbReference type="ChEBI" id="CHEBI:30879"/>
        <dbReference type="ChEBI" id="CHEBI:43474"/>
        <dbReference type="ChEBI" id="CHEBI:67140"/>
        <dbReference type="EC" id="3.1.3.2"/>
    </reaction>
</comment>
<dbReference type="EMBL" id="KN570039">
    <property type="protein sequence ID" value="KHJ84128.1"/>
    <property type="molecule type" value="Genomic_DNA"/>
</dbReference>
<dbReference type="InterPro" id="IPR033379">
    <property type="entry name" value="Acid_Pase_AS"/>
</dbReference>
<reference evidence="4 5" key="1">
    <citation type="submission" date="2014-03" db="EMBL/GenBank/DDBJ databases">
        <title>Draft genome of the hookworm Oesophagostomum dentatum.</title>
        <authorList>
            <person name="Mitreva M."/>
        </authorList>
    </citation>
    <scope>NUCLEOTIDE SEQUENCE [LARGE SCALE GENOMIC DNA]</scope>
    <source>
        <strain evidence="4 5">OD-Hann</strain>
    </source>
</reference>
<feature type="signal peptide" evidence="3">
    <location>
        <begin position="1"/>
        <end position="16"/>
    </location>
</feature>
<evidence type="ECO:0000256" key="2">
    <source>
        <dbReference type="ARBA" id="ARBA00005375"/>
    </source>
</evidence>
<feature type="chain" id="PRO_5002081539" description="Histidine acid phosphatase" evidence="3">
    <location>
        <begin position="17"/>
        <end position="387"/>
    </location>
</feature>
<dbReference type="Pfam" id="PF00328">
    <property type="entry name" value="His_Phos_2"/>
    <property type="match status" value="1"/>
</dbReference>
<dbReference type="OrthoDB" id="10257284at2759"/>
<dbReference type="GO" id="GO:0003993">
    <property type="term" value="F:acid phosphatase activity"/>
    <property type="evidence" value="ECO:0007669"/>
    <property type="project" value="UniProtKB-EC"/>
</dbReference>
<dbReference type="SUPFAM" id="SSF53254">
    <property type="entry name" value="Phosphoglycerate mutase-like"/>
    <property type="match status" value="2"/>
</dbReference>
<accession>A0A0B1SFS0</accession>
<dbReference type="InterPro" id="IPR050645">
    <property type="entry name" value="Histidine_acid_phosphatase"/>
</dbReference>
<name>A0A0B1SFS0_OESDE</name>
<evidence type="ECO:0000313" key="5">
    <source>
        <dbReference type="Proteomes" id="UP000053660"/>
    </source>
</evidence>
<dbReference type="Gene3D" id="3.40.50.1240">
    <property type="entry name" value="Phosphoglycerate mutase-like"/>
    <property type="match status" value="2"/>
</dbReference>
<evidence type="ECO:0000256" key="1">
    <source>
        <dbReference type="ARBA" id="ARBA00000032"/>
    </source>
</evidence>
<proteinExistence type="inferred from homology"/>
<organism evidence="4 5">
    <name type="scientific">Oesophagostomum dentatum</name>
    <name type="common">Nodular worm</name>
    <dbReference type="NCBI Taxonomy" id="61180"/>
    <lineage>
        <taxon>Eukaryota</taxon>
        <taxon>Metazoa</taxon>
        <taxon>Ecdysozoa</taxon>
        <taxon>Nematoda</taxon>
        <taxon>Chromadorea</taxon>
        <taxon>Rhabditida</taxon>
        <taxon>Rhabditina</taxon>
        <taxon>Rhabditomorpha</taxon>
        <taxon>Strongyloidea</taxon>
        <taxon>Strongylidae</taxon>
        <taxon>Oesophagostomum</taxon>
    </lineage>
</organism>
<dbReference type="PANTHER" id="PTHR11567:SF138">
    <property type="entry name" value="INTESTINAL ACID PHOSPHATASE"/>
    <property type="match status" value="1"/>
</dbReference>
<dbReference type="InterPro" id="IPR000560">
    <property type="entry name" value="His_Pase_clade-2"/>
</dbReference>